<dbReference type="KEGG" id="gacu:117557891"/>
<name>A0A6P8VS20_GYMAC</name>
<evidence type="ECO:0000313" key="3">
    <source>
        <dbReference type="RefSeq" id="XP_034089775.1"/>
    </source>
</evidence>
<evidence type="ECO:0000259" key="1">
    <source>
        <dbReference type="Pfam" id="PF22936"/>
    </source>
</evidence>
<keyword evidence="2" id="KW-1185">Reference proteome</keyword>
<accession>A0A6P8VS20</accession>
<sequence>MVTHGDSEVTLGQLKAKLRNFEASEDSAPASDETSERVLRVQAATKRKPAKRLIPDGGGEHVGTCWRCGEKGHRKDHFRKKVWCSFCKSKGCTKKDRGDAARCASMPGGTGEAAGGGDYTLKVRAEETSLQRQQLQTHRKGLIVDTGASSHIINDKKKFKIFDSTFKPERHSMELADGRSTFGVAHGRGEAEMCLIDSEGRRCKVTLRNALYIPSYPNNSFP</sequence>
<evidence type="ECO:0000313" key="2">
    <source>
        <dbReference type="Proteomes" id="UP000515161"/>
    </source>
</evidence>
<protein>
    <submittedName>
        <fullName evidence="3">Uncharacterized protein LOC117557891</fullName>
    </submittedName>
</protein>
<organism evidence="2 3">
    <name type="scientific">Gymnodraco acuticeps</name>
    <name type="common">Antarctic dragonfish</name>
    <dbReference type="NCBI Taxonomy" id="8218"/>
    <lineage>
        <taxon>Eukaryota</taxon>
        <taxon>Metazoa</taxon>
        <taxon>Chordata</taxon>
        <taxon>Craniata</taxon>
        <taxon>Vertebrata</taxon>
        <taxon>Euteleostomi</taxon>
        <taxon>Actinopterygii</taxon>
        <taxon>Neopterygii</taxon>
        <taxon>Teleostei</taxon>
        <taxon>Neoteleostei</taxon>
        <taxon>Acanthomorphata</taxon>
        <taxon>Eupercaria</taxon>
        <taxon>Perciformes</taxon>
        <taxon>Notothenioidei</taxon>
        <taxon>Bathydraconidae</taxon>
        <taxon>Gymnodraco</taxon>
    </lineage>
</organism>
<dbReference type="InParanoid" id="A0A6P8VS20"/>
<proteinExistence type="predicted"/>
<feature type="domain" description="Retrovirus-related Pol polyprotein from transposon TNT 1-94-like beta-barrel" evidence="1">
    <location>
        <begin position="143"/>
        <end position="219"/>
    </location>
</feature>
<dbReference type="Pfam" id="PF22936">
    <property type="entry name" value="Pol_BBD"/>
    <property type="match status" value="1"/>
</dbReference>
<dbReference type="RefSeq" id="XP_034089775.1">
    <property type="nucleotide sequence ID" value="XM_034233884.1"/>
</dbReference>
<dbReference type="InterPro" id="IPR054722">
    <property type="entry name" value="PolX-like_BBD"/>
</dbReference>
<dbReference type="GeneID" id="117557891"/>
<gene>
    <name evidence="3" type="primary">LOC117557891</name>
</gene>
<dbReference type="Proteomes" id="UP000515161">
    <property type="component" value="Unplaced"/>
</dbReference>
<reference evidence="3" key="1">
    <citation type="submission" date="2025-08" db="UniProtKB">
        <authorList>
            <consortium name="RefSeq"/>
        </authorList>
    </citation>
    <scope>IDENTIFICATION</scope>
</reference>
<dbReference type="OrthoDB" id="8938935at2759"/>
<dbReference type="AlphaFoldDB" id="A0A6P8VS20"/>